<protein>
    <submittedName>
        <fullName evidence="1">Uncharacterized protein</fullName>
    </submittedName>
</protein>
<accession>A0A4V0P2H1</accession>
<proteinExistence type="predicted"/>
<evidence type="ECO:0000313" key="1">
    <source>
        <dbReference type="EMBL" id="BBH53207.1"/>
    </source>
</evidence>
<dbReference type="Proteomes" id="UP000291236">
    <property type="component" value="Chromosome"/>
</dbReference>
<keyword evidence="2" id="KW-1185">Reference proteome</keyword>
<dbReference type="KEGG" id="sbf:JCM31447_16500"/>
<dbReference type="RefSeq" id="WP_130608595.1">
    <property type="nucleotide sequence ID" value="NZ_AP019368.1"/>
</dbReference>
<evidence type="ECO:0000313" key="2">
    <source>
        <dbReference type="Proteomes" id="UP000291236"/>
    </source>
</evidence>
<reference evidence="1 2" key="1">
    <citation type="submission" date="2018-12" db="EMBL/GenBank/DDBJ databases">
        <title>Rubrispira sanarue gen. nov., sp., nov., a member of the order Silvanigrellales, isolated from a brackish lake in Hamamatsu Japan.</title>
        <authorList>
            <person name="Maejima Y."/>
            <person name="Iino T."/>
            <person name="Muraguchi Y."/>
            <person name="Fukuda K."/>
            <person name="Nojiri H."/>
            <person name="Ohkuma M."/>
            <person name="Moriuchi R."/>
            <person name="Dohra H."/>
            <person name="Kimbara K."/>
            <person name="Shintani M."/>
        </authorList>
    </citation>
    <scope>NUCLEOTIDE SEQUENCE [LARGE SCALE GENOMIC DNA]</scope>
    <source>
        <strain evidence="1 2">RF1110005</strain>
    </source>
</reference>
<sequence>MNFAGLLIHPIRLQKRKSLYIGARLSNYNGYGNVYICDLYADNCKAIELTNSPKGFDTSIKNLVAQSLQQKTIYM</sequence>
<gene>
    <name evidence="1" type="ORF">JCM31447_16500</name>
</gene>
<dbReference type="AlphaFoldDB" id="A0A4V0P2H1"/>
<dbReference type="EMBL" id="AP019368">
    <property type="protein sequence ID" value="BBH53207.1"/>
    <property type="molecule type" value="Genomic_DNA"/>
</dbReference>
<organism evidence="1 2">
    <name type="scientific">Fluviispira sanaruensis</name>
    <dbReference type="NCBI Taxonomy" id="2493639"/>
    <lineage>
        <taxon>Bacteria</taxon>
        <taxon>Pseudomonadati</taxon>
        <taxon>Bdellovibrionota</taxon>
        <taxon>Oligoflexia</taxon>
        <taxon>Silvanigrellales</taxon>
        <taxon>Silvanigrellaceae</taxon>
        <taxon>Fluviispira</taxon>
    </lineage>
</organism>
<name>A0A4V0P2H1_FLUSA</name>